<evidence type="ECO:0000256" key="2">
    <source>
        <dbReference type="ARBA" id="ARBA00022670"/>
    </source>
</evidence>
<dbReference type="AlphaFoldDB" id="A0AAD5YT27"/>
<comment type="caution">
    <text evidence="6">The sequence shown here is derived from an EMBL/GenBank/DDBJ whole genome shotgun (WGS) entry which is preliminary data.</text>
</comment>
<keyword evidence="7" id="KW-1185">Reference proteome</keyword>
<protein>
    <submittedName>
        <fullName evidence="6">Uncharacterized protein</fullName>
    </submittedName>
</protein>
<dbReference type="GO" id="GO:0000328">
    <property type="term" value="C:fungal-type vacuole lumen"/>
    <property type="evidence" value="ECO:0007669"/>
    <property type="project" value="TreeGrafter"/>
</dbReference>
<evidence type="ECO:0000256" key="5">
    <source>
        <dbReference type="ARBA" id="ARBA00022833"/>
    </source>
</evidence>
<accession>A0AAD5YT27</accession>
<reference evidence="6" key="1">
    <citation type="submission" date="2022-07" db="EMBL/GenBank/DDBJ databases">
        <title>Genome Sequence of Leucocoprinus birnbaumii.</title>
        <authorList>
            <person name="Buettner E."/>
        </authorList>
    </citation>
    <scope>NUCLEOTIDE SEQUENCE</scope>
    <source>
        <strain evidence="6">VT141</strain>
    </source>
</reference>
<dbReference type="InterPro" id="IPR047177">
    <property type="entry name" value="Pept_M20A"/>
</dbReference>
<keyword evidence="3" id="KW-0479">Metal-binding</keyword>
<dbReference type="GO" id="GO:0004180">
    <property type="term" value="F:carboxypeptidase activity"/>
    <property type="evidence" value="ECO:0007669"/>
    <property type="project" value="TreeGrafter"/>
</dbReference>
<proteinExistence type="inferred from homology"/>
<comment type="similarity">
    <text evidence="1">Belongs to the peptidase M20A family.</text>
</comment>
<name>A0AAD5YT27_9AGAR</name>
<organism evidence="6 7">
    <name type="scientific">Leucocoprinus birnbaumii</name>
    <dbReference type="NCBI Taxonomy" id="56174"/>
    <lineage>
        <taxon>Eukaryota</taxon>
        <taxon>Fungi</taxon>
        <taxon>Dikarya</taxon>
        <taxon>Basidiomycota</taxon>
        <taxon>Agaricomycotina</taxon>
        <taxon>Agaricomycetes</taxon>
        <taxon>Agaricomycetidae</taxon>
        <taxon>Agaricales</taxon>
        <taxon>Agaricineae</taxon>
        <taxon>Agaricaceae</taxon>
        <taxon>Leucocoprinus</taxon>
    </lineage>
</organism>
<sequence>MEDWTPERTIRAYGDYSYSPNRIDSTLSVTAFGQDEEVSGPRGASNIAKFLENKYGQYGVAMIVDERVIPIEMEGGQQVIILQYTLAAALMTTLTPLYLCAKSGFRDIPIMYQRESPIWGYLSCVISPCSMTQISKEVSSSSPDFKSAAENFSAELTRNRYLIQTSKASTIIKGGLKINALAETVTAMFNSPVDPFSSLLELFNLYVESAKPIAKKYSLLIQGKSYPTAPKIGNMGLSGTTSGTPVLSIQIWEYGMRYLLESCPVSSRPGCDNGTYGDVGERW</sequence>
<dbReference type="PANTHER" id="PTHR45962:SF1">
    <property type="entry name" value="N-FATTY-ACYL-AMINO ACID SYNTHASE_HYDROLASE PM20D1"/>
    <property type="match status" value="1"/>
</dbReference>
<keyword evidence="2" id="KW-0645">Protease</keyword>
<evidence type="ECO:0000256" key="3">
    <source>
        <dbReference type="ARBA" id="ARBA00022723"/>
    </source>
</evidence>
<gene>
    <name evidence="6" type="ORF">NP233_g9254</name>
</gene>
<keyword evidence="4" id="KW-0378">Hydrolase</keyword>
<keyword evidence="5" id="KW-0862">Zinc</keyword>
<evidence type="ECO:0000256" key="4">
    <source>
        <dbReference type="ARBA" id="ARBA00022801"/>
    </source>
</evidence>
<evidence type="ECO:0000256" key="1">
    <source>
        <dbReference type="ARBA" id="ARBA00006247"/>
    </source>
</evidence>
<dbReference type="PANTHER" id="PTHR45962">
    <property type="entry name" value="N-FATTY-ACYL-AMINO ACID SYNTHASE/HYDROLASE PM20D1"/>
    <property type="match status" value="1"/>
</dbReference>
<dbReference type="EMBL" id="JANIEX010000811">
    <property type="protein sequence ID" value="KAJ3562962.1"/>
    <property type="molecule type" value="Genomic_DNA"/>
</dbReference>
<evidence type="ECO:0000313" key="6">
    <source>
        <dbReference type="EMBL" id="KAJ3562962.1"/>
    </source>
</evidence>
<dbReference type="Proteomes" id="UP001213000">
    <property type="component" value="Unassembled WGS sequence"/>
</dbReference>
<evidence type="ECO:0000313" key="7">
    <source>
        <dbReference type="Proteomes" id="UP001213000"/>
    </source>
</evidence>
<dbReference type="GO" id="GO:0046872">
    <property type="term" value="F:metal ion binding"/>
    <property type="evidence" value="ECO:0007669"/>
    <property type="project" value="UniProtKB-KW"/>
</dbReference>
<dbReference type="GO" id="GO:0051603">
    <property type="term" value="P:proteolysis involved in protein catabolic process"/>
    <property type="evidence" value="ECO:0007669"/>
    <property type="project" value="TreeGrafter"/>
</dbReference>